<feature type="transmembrane region" description="Helical" evidence="5">
    <location>
        <begin position="114"/>
        <end position="133"/>
    </location>
</feature>
<evidence type="ECO:0000256" key="5">
    <source>
        <dbReference type="SAM" id="Phobius"/>
    </source>
</evidence>
<organism evidence="7 8">
    <name type="scientific">Lachnellula cervina</name>
    <dbReference type="NCBI Taxonomy" id="1316786"/>
    <lineage>
        <taxon>Eukaryota</taxon>
        <taxon>Fungi</taxon>
        <taxon>Dikarya</taxon>
        <taxon>Ascomycota</taxon>
        <taxon>Pezizomycotina</taxon>
        <taxon>Leotiomycetes</taxon>
        <taxon>Helotiales</taxon>
        <taxon>Lachnaceae</taxon>
        <taxon>Lachnellula</taxon>
    </lineage>
</organism>
<keyword evidence="2 5" id="KW-0812">Transmembrane</keyword>
<dbReference type="SUPFAM" id="SSF81321">
    <property type="entry name" value="Family A G protein-coupled receptor-like"/>
    <property type="match status" value="1"/>
</dbReference>
<dbReference type="PROSITE" id="PS50261">
    <property type="entry name" value="G_PROTEIN_RECEP_F2_4"/>
    <property type="match status" value="1"/>
</dbReference>
<dbReference type="GO" id="GO:0007166">
    <property type="term" value="P:cell surface receptor signaling pathway"/>
    <property type="evidence" value="ECO:0007669"/>
    <property type="project" value="InterPro"/>
</dbReference>
<dbReference type="GO" id="GO:0005886">
    <property type="term" value="C:plasma membrane"/>
    <property type="evidence" value="ECO:0007669"/>
    <property type="project" value="TreeGrafter"/>
</dbReference>
<comment type="subcellular location">
    <subcellularLocation>
        <location evidence="1">Membrane</location>
        <topology evidence="1">Multi-pass membrane protein</topology>
    </subcellularLocation>
</comment>
<protein>
    <recommendedName>
        <fullName evidence="6">G-protein coupled receptors family 2 profile 2 domain-containing protein</fullName>
    </recommendedName>
</protein>
<gene>
    <name evidence="7" type="ORF">LCER1_G007419</name>
</gene>
<feature type="transmembrane region" description="Helical" evidence="5">
    <location>
        <begin position="165"/>
        <end position="186"/>
    </location>
</feature>
<keyword evidence="8" id="KW-1185">Reference proteome</keyword>
<feature type="domain" description="G-protein coupled receptors family 2 profile 2" evidence="6">
    <location>
        <begin position="1"/>
        <end position="190"/>
    </location>
</feature>
<evidence type="ECO:0000256" key="3">
    <source>
        <dbReference type="ARBA" id="ARBA00022989"/>
    </source>
</evidence>
<accession>A0A7D8UM56</accession>
<proteinExistence type="predicted"/>
<dbReference type="PANTHER" id="PTHR23112:SF37">
    <property type="entry name" value="G PROTEIN-COUPLED RECEPTOR GPR1"/>
    <property type="match status" value="1"/>
</dbReference>
<feature type="transmembrane region" description="Helical" evidence="5">
    <location>
        <begin position="6"/>
        <end position="27"/>
    </location>
</feature>
<evidence type="ECO:0000256" key="2">
    <source>
        <dbReference type="ARBA" id="ARBA00022692"/>
    </source>
</evidence>
<dbReference type="GO" id="GO:0004930">
    <property type="term" value="F:G protein-coupled receptor activity"/>
    <property type="evidence" value="ECO:0007669"/>
    <property type="project" value="TreeGrafter"/>
</dbReference>
<sequence length="403" mass="44120">MGAIGLISTVSTLSLLVFITYRMVYWRRYYGHPIATNQIFVLIYNLLVADMQQALSFLLSFHWIAVDKLVGPSSICFAQGWLVQIGDLSSGLWVLAIAIHTFINLVGRKQIPMAVFFTAVVAIWVFAITLTLIGPATHGISFFVPAGAWCWIGEEHEKDRLTLHYVWIFVSQLGSLLIYTSIFFFLKLRVAKSIKVQNGPSQDSSTARSNDFAKLPKALTTTVVGQGVHDPFAVSRNRIMRTAGYMVVYPLAYVALTLPLAAGRVSAMAHKTPPLMFYCVAGGLMAACGVVDVALYVYTRKSLVKTSIGTKGNTQQAGNRLTKLQTPGSRSMFPGDGLGRMDGHTKLASDDGMTKDGVILVSQSVTMSEESYETSDGVYARAGRSESMKSLVLRKDDQDSNKS</sequence>
<keyword evidence="3 5" id="KW-1133">Transmembrane helix</keyword>
<feature type="transmembrane region" description="Helical" evidence="5">
    <location>
        <begin position="275"/>
        <end position="298"/>
    </location>
</feature>
<feature type="transmembrane region" description="Helical" evidence="5">
    <location>
        <begin position="39"/>
        <end position="64"/>
    </location>
</feature>
<feature type="transmembrane region" description="Helical" evidence="5">
    <location>
        <begin position="243"/>
        <end position="263"/>
    </location>
</feature>
<evidence type="ECO:0000313" key="7">
    <source>
        <dbReference type="EMBL" id="TVY52325.1"/>
    </source>
</evidence>
<evidence type="ECO:0000256" key="1">
    <source>
        <dbReference type="ARBA" id="ARBA00004141"/>
    </source>
</evidence>
<dbReference type="Gene3D" id="1.20.1070.10">
    <property type="entry name" value="Rhodopsin 7-helix transmembrane proteins"/>
    <property type="match status" value="1"/>
</dbReference>
<dbReference type="Pfam" id="PF05462">
    <property type="entry name" value="Dicty_CAR"/>
    <property type="match status" value="1"/>
</dbReference>
<dbReference type="InterPro" id="IPR022596">
    <property type="entry name" value="GPR1/2/3_C"/>
</dbReference>
<dbReference type="OrthoDB" id="100006at2759"/>
<dbReference type="Proteomes" id="UP000481288">
    <property type="component" value="Unassembled WGS sequence"/>
</dbReference>
<evidence type="ECO:0000256" key="4">
    <source>
        <dbReference type="ARBA" id="ARBA00023136"/>
    </source>
</evidence>
<name>A0A7D8UM56_9HELO</name>
<dbReference type="Pfam" id="PF11970">
    <property type="entry name" value="GPR_Gpa2_C"/>
    <property type="match status" value="1"/>
</dbReference>
<dbReference type="EMBL" id="QGMG01000634">
    <property type="protein sequence ID" value="TVY52325.1"/>
    <property type="molecule type" value="Genomic_DNA"/>
</dbReference>
<feature type="transmembrane region" description="Helical" evidence="5">
    <location>
        <begin position="90"/>
        <end position="107"/>
    </location>
</feature>
<evidence type="ECO:0000313" key="8">
    <source>
        <dbReference type="Proteomes" id="UP000481288"/>
    </source>
</evidence>
<dbReference type="AlphaFoldDB" id="A0A7D8UM56"/>
<comment type="caution">
    <text evidence="7">The sequence shown here is derived from an EMBL/GenBank/DDBJ whole genome shotgun (WGS) entry which is preliminary data.</text>
</comment>
<dbReference type="GO" id="GO:0007189">
    <property type="term" value="P:adenylate cyclase-activating G protein-coupled receptor signaling pathway"/>
    <property type="evidence" value="ECO:0007669"/>
    <property type="project" value="TreeGrafter"/>
</dbReference>
<dbReference type="PANTHER" id="PTHR23112">
    <property type="entry name" value="G PROTEIN-COUPLED RECEPTOR 157-RELATED"/>
    <property type="match status" value="1"/>
</dbReference>
<reference evidence="7 8" key="1">
    <citation type="submission" date="2018-05" db="EMBL/GenBank/DDBJ databases">
        <title>Whole genome sequencing for identification of molecular markers to develop diagnostic detection tools for the regulated plant pathogen Lachnellula willkommii.</title>
        <authorList>
            <person name="Giroux E."/>
            <person name="Bilodeau G."/>
        </authorList>
    </citation>
    <scope>NUCLEOTIDE SEQUENCE [LARGE SCALE GENOMIC DNA]</scope>
    <source>
        <strain evidence="7 8">CBS 625.97</strain>
    </source>
</reference>
<dbReference type="InterPro" id="IPR017981">
    <property type="entry name" value="GPCR_2-like_7TM"/>
</dbReference>
<evidence type="ECO:0000259" key="6">
    <source>
        <dbReference type="PROSITE" id="PS50261"/>
    </source>
</evidence>
<keyword evidence="4 5" id="KW-0472">Membrane</keyword>